<feature type="compositionally biased region" description="Basic and acidic residues" evidence="1">
    <location>
        <begin position="16"/>
        <end position="32"/>
    </location>
</feature>
<evidence type="ECO:0000313" key="3">
    <source>
        <dbReference type="EMBL" id="KAK6588056.1"/>
    </source>
</evidence>
<proteinExistence type="predicted"/>
<feature type="transmembrane region" description="Helical" evidence="2">
    <location>
        <begin position="380"/>
        <end position="398"/>
    </location>
</feature>
<feature type="transmembrane region" description="Helical" evidence="2">
    <location>
        <begin position="428"/>
        <end position="447"/>
    </location>
</feature>
<comment type="caution">
    <text evidence="3">The sequence shown here is derived from an EMBL/GenBank/DDBJ whole genome shotgun (WGS) entry which is preliminary data.</text>
</comment>
<keyword evidence="2" id="KW-0812">Transmembrane</keyword>
<evidence type="ECO:0000313" key="4">
    <source>
        <dbReference type="Proteomes" id="UP001311799"/>
    </source>
</evidence>
<protein>
    <submittedName>
        <fullName evidence="3">Uncharacterized protein</fullName>
    </submittedName>
</protein>
<feature type="transmembrane region" description="Helical" evidence="2">
    <location>
        <begin position="316"/>
        <end position="335"/>
    </location>
</feature>
<reference evidence="3 4" key="1">
    <citation type="submission" date="2023-10" db="EMBL/GenBank/DDBJ databases">
        <title>Comparative genomics analysis reveals potential genetic determinants of host preference in Cryptosporidium xiaoi.</title>
        <authorList>
            <person name="Xiao L."/>
            <person name="Li J."/>
        </authorList>
    </citation>
    <scope>NUCLEOTIDE SEQUENCE [LARGE SCALE GENOMIC DNA]</scope>
    <source>
        <strain evidence="3 4">52996</strain>
    </source>
</reference>
<feature type="transmembrane region" description="Helical" evidence="2">
    <location>
        <begin position="92"/>
        <end position="109"/>
    </location>
</feature>
<feature type="transmembrane region" description="Helical" evidence="2">
    <location>
        <begin position="473"/>
        <end position="495"/>
    </location>
</feature>
<gene>
    <name evidence="3" type="ORF">RS030_71079</name>
</gene>
<keyword evidence="2" id="KW-1133">Transmembrane helix</keyword>
<name>A0AAV9XTN4_9CRYT</name>
<accession>A0AAV9XTN4</accession>
<sequence>MEEKDPVSVSKPLIKKSGDGHGEKNNGGNKEDFNGLDYEMQTAKKNVTLSLSIKFVLMASLIHGFNEKVFYSVMFYENFEQKDPNLLRAERMLFIQHIISCIGFIVWGVGYKYFDILLVLSTSFFIWGLASLFQTFSYSIWIILLCRCLVSLSQSSLEPLIQVLAEKTYFRKSNMIRLFGVYYCYKTIGAFLALSIISLVHIKGNPLYFSINYNKICIFSGVISIIVSFANVSLASSFSFEGNEKHLIDEDNPGRCSNNCSSSSVSENLNKSGINGNNSNSGVSNDNDEKQVCLKLGSFADENGNRNEKTNSNSNVVLIIGLFVIFLIGVLMLIVREIYDLIQINSSFYIDNTYKNERNASVHEHVKLSFNITYYTLRSVVYLLGSALGSLAFGMLYGKLYRIYKKKSLSNITQESSFSLGAGNYRHFYFTLISLGTILNILLIVLLNSNKVFPDILGAIANDKGEFSQVSQFYVHLIEIFLTGSTLTIIIDVIIRSEILFISGERSSVALYGSYLALSGILTNSSFYKYIKLFKIDKYYIVRLPNHININMIPTIFHNPIKIFSKSVISDVYSLEASNSFEKVQVTHIDISIYTIILYTTIAIITSWLFIIVLTLISRKRRHLRNE</sequence>
<organism evidence="3 4">
    <name type="scientific">Cryptosporidium xiaoi</name>
    <dbReference type="NCBI Taxonomy" id="659607"/>
    <lineage>
        <taxon>Eukaryota</taxon>
        <taxon>Sar</taxon>
        <taxon>Alveolata</taxon>
        <taxon>Apicomplexa</taxon>
        <taxon>Conoidasida</taxon>
        <taxon>Coccidia</taxon>
        <taxon>Eucoccidiorida</taxon>
        <taxon>Eimeriorina</taxon>
        <taxon>Cryptosporidiidae</taxon>
        <taxon>Cryptosporidium</taxon>
    </lineage>
</organism>
<feature type="transmembrane region" description="Helical" evidence="2">
    <location>
        <begin position="507"/>
        <end position="528"/>
    </location>
</feature>
<dbReference type="Proteomes" id="UP001311799">
    <property type="component" value="Unassembled WGS sequence"/>
</dbReference>
<keyword evidence="4" id="KW-1185">Reference proteome</keyword>
<feature type="transmembrane region" description="Helical" evidence="2">
    <location>
        <begin position="213"/>
        <end position="235"/>
    </location>
</feature>
<feature type="transmembrane region" description="Helical" evidence="2">
    <location>
        <begin position="591"/>
        <end position="617"/>
    </location>
</feature>
<dbReference type="InterPro" id="IPR036259">
    <property type="entry name" value="MFS_trans_sf"/>
</dbReference>
<dbReference type="AlphaFoldDB" id="A0AAV9XTN4"/>
<dbReference type="SUPFAM" id="SSF103473">
    <property type="entry name" value="MFS general substrate transporter"/>
    <property type="match status" value="1"/>
</dbReference>
<feature type="compositionally biased region" description="Low complexity" evidence="1">
    <location>
        <begin position="267"/>
        <end position="285"/>
    </location>
</feature>
<feature type="region of interest" description="Disordered" evidence="1">
    <location>
        <begin position="1"/>
        <end position="32"/>
    </location>
</feature>
<dbReference type="Gene3D" id="1.20.1250.20">
    <property type="entry name" value="MFS general substrate transporter like domains"/>
    <property type="match status" value="1"/>
</dbReference>
<feature type="region of interest" description="Disordered" evidence="1">
    <location>
        <begin position="267"/>
        <end position="287"/>
    </location>
</feature>
<evidence type="ECO:0000256" key="1">
    <source>
        <dbReference type="SAM" id="MobiDB-lite"/>
    </source>
</evidence>
<feature type="transmembrane region" description="Helical" evidence="2">
    <location>
        <begin position="178"/>
        <end position="201"/>
    </location>
</feature>
<evidence type="ECO:0000256" key="2">
    <source>
        <dbReference type="SAM" id="Phobius"/>
    </source>
</evidence>
<keyword evidence="2" id="KW-0472">Membrane</keyword>
<dbReference type="EMBL" id="JAWDEY010000035">
    <property type="protein sequence ID" value="KAK6588056.1"/>
    <property type="molecule type" value="Genomic_DNA"/>
</dbReference>